<dbReference type="GO" id="GO:0005524">
    <property type="term" value="F:ATP binding"/>
    <property type="evidence" value="ECO:0007669"/>
    <property type="project" value="UniProtKB-UniRule"/>
</dbReference>
<dbReference type="SUPFAM" id="SSF56059">
    <property type="entry name" value="Glutathione synthetase ATP-binding domain-like"/>
    <property type="match status" value="1"/>
</dbReference>
<dbReference type="PROSITE" id="PS50968">
    <property type="entry name" value="BIOTINYL_LIPOYL"/>
    <property type="match status" value="1"/>
</dbReference>
<dbReference type="SUPFAM" id="SSF51230">
    <property type="entry name" value="Single hybrid motif"/>
    <property type="match status" value="1"/>
</dbReference>
<dbReference type="InterPro" id="IPR011053">
    <property type="entry name" value="Single_hybrid_motif"/>
</dbReference>
<accession>A0ABD2K6E9</accession>
<dbReference type="PROSITE" id="PS50979">
    <property type="entry name" value="BC"/>
    <property type="match status" value="1"/>
</dbReference>
<dbReference type="InterPro" id="IPR000089">
    <property type="entry name" value="Biotin_lipoyl"/>
</dbReference>
<keyword evidence="4 6" id="KW-0067">ATP-binding</keyword>
<evidence type="ECO:0000259" key="8">
    <source>
        <dbReference type="PROSITE" id="PS50975"/>
    </source>
</evidence>
<dbReference type="SUPFAM" id="SSF52440">
    <property type="entry name" value="PreATP-grasp domain"/>
    <property type="match status" value="1"/>
</dbReference>
<dbReference type="FunFam" id="3.30.1490.20:FF:000003">
    <property type="entry name" value="acetyl-CoA carboxylase isoform X1"/>
    <property type="match status" value="1"/>
</dbReference>
<dbReference type="InterPro" id="IPR005482">
    <property type="entry name" value="Biotin_COase_C"/>
</dbReference>
<dbReference type="Gene3D" id="2.40.50.100">
    <property type="match status" value="1"/>
</dbReference>
<dbReference type="PROSITE" id="PS00867">
    <property type="entry name" value="CPSASE_2"/>
    <property type="match status" value="1"/>
</dbReference>
<dbReference type="PANTHER" id="PTHR18866:SF33">
    <property type="entry name" value="METHYLCROTONOYL-COA CARBOXYLASE SUBUNIT ALPHA, MITOCHONDRIAL-RELATED"/>
    <property type="match status" value="1"/>
</dbReference>
<evidence type="ECO:0000256" key="1">
    <source>
        <dbReference type="ARBA" id="ARBA00001953"/>
    </source>
</evidence>
<dbReference type="Proteomes" id="UP001620645">
    <property type="component" value="Unassembled WGS sequence"/>
</dbReference>
<comment type="cofactor">
    <cofactor evidence="1">
        <name>biotin</name>
        <dbReference type="ChEBI" id="CHEBI:57586"/>
    </cofactor>
</comment>
<comment type="caution">
    <text evidence="10">The sequence shown here is derived from an EMBL/GenBank/DDBJ whole genome shotgun (WGS) entry which is preliminary data.</text>
</comment>
<evidence type="ECO:0000313" key="10">
    <source>
        <dbReference type="EMBL" id="KAL3098359.1"/>
    </source>
</evidence>
<keyword evidence="2" id="KW-0436">Ligase</keyword>
<reference evidence="10 11" key="1">
    <citation type="submission" date="2024-10" db="EMBL/GenBank/DDBJ databases">
        <authorList>
            <person name="Kim D."/>
        </authorList>
    </citation>
    <scope>NUCLEOTIDE SEQUENCE [LARGE SCALE GENOMIC DNA]</scope>
    <source>
        <strain evidence="10">Taebaek</strain>
    </source>
</reference>
<dbReference type="PROSITE" id="PS50975">
    <property type="entry name" value="ATP_GRASP"/>
    <property type="match status" value="1"/>
</dbReference>
<dbReference type="InterPro" id="IPR005479">
    <property type="entry name" value="CPAse_ATP-bd"/>
</dbReference>
<dbReference type="InterPro" id="IPR050856">
    <property type="entry name" value="Biotin_carboxylase_complex"/>
</dbReference>
<evidence type="ECO:0000256" key="2">
    <source>
        <dbReference type="ARBA" id="ARBA00022598"/>
    </source>
</evidence>
<dbReference type="EMBL" id="JBICCN010000049">
    <property type="protein sequence ID" value="KAL3098359.1"/>
    <property type="molecule type" value="Genomic_DNA"/>
</dbReference>
<dbReference type="Gene3D" id="3.30.470.20">
    <property type="entry name" value="ATP-grasp fold, B domain"/>
    <property type="match status" value="1"/>
</dbReference>
<dbReference type="AlphaFoldDB" id="A0ABD2K6E9"/>
<proteinExistence type="predicted"/>
<feature type="domain" description="Lipoyl-binding" evidence="7">
    <location>
        <begin position="748"/>
        <end position="824"/>
    </location>
</feature>
<dbReference type="FunFam" id="3.30.470.20:FF:000028">
    <property type="entry name" value="Methylcrotonoyl-CoA carboxylase subunit alpha, mitochondrial"/>
    <property type="match status" value="1"/>
</dbReference>
<dbReference type="InterPro" id="IPR011761">
    <property type="entry name" value="ATP-grasp"/>
</dbReference>
<dbReference type="GO" id="GO:0016874">
    <property type="term" value="F:ligase activity"/>
    <property type="evidence" value="ECO:0007669"/>
    <property type="project" value="UniProtKB-KW"/>
</dbReference>
<dbReference type="FunFam" id="3.40.50.20:FF:000010">
    <property type="entry name" value="Propionyl-CoA carboxylase subunit alpha"/>
    <property type="match status" value="1"/>
</dbReference>
<dbReference type="InterPro" id="IPR011764">
    <property type="entry name" value="Biotin_carboxylation_dom"/>
</dbReference>
<evidence type="ECO:0000259" key="7">
    <source>
        <dbReference type="PROSITE" id="PS50968"/>
    </source>
</evidence>
<keyword evidence="5" id="KW-0092">Biotin</keyword>
<protein>
    <submittedName>
        <fullName evidence="10">Uncharacterized protein</fullName>
    </submittedName>
</protein>
<evidence type="ECO:0000256" key="6">
    <source>
        <dbReference type="PROSITE-ProRule" id="PRU00409"/>
    </source>
</evidence>
<dbReference type="CDD" id="cd06850">
    <property type="entry name" value="biotinyl_domain"/>
    <property type="match status" value="1"/>
</dbReference>
<evidence type="ECO:0000259" key="9">
    <source>
        <dbReference type="PROSITE" id="PS50979"/>
    </source>
</evidence>
<dbReference type="Pfam" id="PF00289">
    <property type="entry name" value="Biotin_carb_N"/>
    <property type="match status" value="1"/>
</dbReference>
<dbReference type="SUPFAM" id="SSF51246">
    <property type="entry name" value="Rudiment single hybrid motif"/>
    <property type="match status" value="1"/>
</dbReference>
<dbReference type="InterPro" id="IPR011054">
    <property type="entry name" value="Rudment_hybrid_motif"/>
</dbReference>
<dbReference type="Pfam" id="PF02785">
    <property type="entry name" value="Biotin_carb_C"/>
    <property type="match status" value="1"/>
</dbReference>
<evidence type="ECO:0000256" key="5">
    <source>
        <dbReference type="ARBA" id="ARBA00023267"/>
    </source>
</evidence>
<evidence type="ECO:0000313" key="11">
    <source>
        <dbReference type="Proteomes" id="UP001620645"/>
    </source>
</evidence>
<feature type="domain" description="Biotin carboxylation" evidence="9">
    <location>
        <begin position="128"/>
        <end position="575"/>
    </location>
</feature>
<dbReference type="SMART" id="SM00878">
    <property type="entry name" value="Biotin_carb_C"/>
    <property type="match status" value="1"/>
</dbReference>
<feature type="domain" description="ATP-grasp" evidence="8">
    <location>
        <begin position="247"/>
        <end position="445"/>
    </location>
</feature>
<dbReference type="Pfam" id="PF00364">
    <property type="entry name" value="Biotin_lipoyl"/>
    <property type="match status" value="1"/>
</dbReference>
<dbReference type="Pfam" id="PF02786">
    <property type="entry name" value="CPSase_L_D2"/>
    <property type="match status" value="1"/>
</dbReference>
<evidence type="ECO:0000256" key="3">
    <source>
        <dbReference type="ARBA" id="ARBA00022741"/>
    </source>
</evidence>
<evidence type="ECO:0000256" key="4">
    <source>
        <dbReference type="ARBA" id="ARBA00022840"/>
    </source>
</evidence>
<dbReference type="PANTHER" id="PTHR18866">
    <property type="entry name" value="CARBOXYLASE:PYRUVATE/ACETYL-COA/PROPIONYL-COA CARBOXYLASE"/>
    <property type="match status" value="1"/>
</dbReference>
<name>A0ABD2K6E9_HETSC</name>
<gene>
    <name evidence="10" type="ORF">niasHS_000371</name>
</gene>
<organism evidence="10 11">
    <name type="scientific">Heterodera schachtii</name>
    <name type="common">Sugarbeet cyst nematode worm</name>
    <name type="synonym">Tylenchus schachtii</name>
    <dbReference type="NCBI Taxonomy" id="97005"/>
    <lineage>
        <taxon>Eukaryota</taxon>
        <taxon>Metazoa</taxon>
        <taxon>Ecdysozoa</taxon>
        <taxon>Nematoda</taxon>
        <taxon>Chromadorea</taxon>
        <taxon>Rhabditida</taxon>
        <taxon>Tylenchina</taxon>
        <taxon>Tylenchomorpha</taxon>
        <taxon>Tylenchoidea</taxon>
        <taxon>Heteroderidae</taxon>
        <taxon>Heteroderinae</taxon>
        <taxon>Heterodera</taxon>
    </lineage>
</organism>
<dbReference type="InterPro" id="IPR005481">
    <property type="entry name" value="BC-like_N"/>
</dbReference>
<keyword evidence="11" id="KW-1185">Reference proteome</keyword>
<sequence length="846" mass="93489">MQVKVSGRRCTISLPLHPSLTRVDRQADTCTISLFPPTNHYSKEEIVHCLPVCLRRKPRVEGADSKQTRAAVQQHSVGRVRVGREWGKKGREGKEEIVHCLPVCLHGAAAVGRFLMVTANARKLTKCQIGRVLVANRGEIALRIMRTSKQMGIKTIAVYSDADSKSLHVQFADEAYRIGEASALRSYLCADRIVQAALSAGADAIHPGYGFLSENANFAEQCAANGLIFMGPSAEAIRAMGMKNTAKNIMTEANVPVVRGYNGAEQNDAHLLEKAREIGFPIMMKAVCGGGGKGMRIALDESQFAECLDSARSEALKAFGNGDMILERYVQRPRHVEVQIFGDSHGNFVYLWERDCSIQRRHQKIIEEAPAPGLSPETRHWLGKTAVEAARAVGYVGAGTVEFIMDPADGQFYFMEMNTRLQVEHPITEAITGLDLVQWQFLVAQGDRLPLTQQQISLNGHAMEARIYAEDSAAGFMPTAGHLEHLFFPSSVPHLRVDSGVREGDEISVHYDPMVAKVIAWGADRSEAIRRLDEGLRQTRIGGLSNNVRFVRACLAHERFRLGDVYTDFVAEHIDQLLTHCKSPTVVARGRESVGGLLVEAALAQLLLSRFRSLCAADPSSPFAHQSPFYASPTFFRMNHFAHRTLRLDAEQSAEVEIQRDGFYRINLRFADGNQQMHNVRVGTVQYDKTATTGKPMVRFSLEMDERKRWECTAVLLERELAIFGQDEHQWPNPFLQQTDDGTSGAVPLLDGVADGKARSPIPGLVEKVFVKADDPVVKGQPLVAMSSMKMEFIIRAPFDGTAISVFCTPGQNVAKDVVLLLLNVAKTDNDENQTEGEKAMDNEGI</sequence>
<dbReference type="InterPro" id="IPR016185">
    <property type="entry name" value="PreATP-grasp_dom_sf"/>
</dbReference>
<keyword evidence="3 6" id="KW-0547">Nucleotide-binding</keyword>